<dbReference type="InterPro" id="IPR036291">
    <property type="entry name" value="NAD(P)-bd_dom_sf"/>
</dbReference>
<dbReference type="AlphaFoldDB" id="A0A975D1H9"/>
<accession>A0A975D1H9</accession>
<dbReference type="Pfam" id="PF13561">
    <property type="entry name" value="adh_short_C2"/>
    <property type="match status" value="1"/>
</dbReference>
<evidence type="ECO:0000256" key="1">
    <source>
        <dbReference type="ARBA" id="ARBA00006484"/>
    </source>
</evidence>
<dbReference type="Gene3D" id="3.40.50.720">
    <property type="entry name" value="NAD(P)-binding Rossmann-like Domain"/>
    <property type="match status" value="1"/>
</dbReference>
<sequence>MSQDRFDLSGRVAIVTGATQGMGAACAECFAASGARLILTSRTASALDAVAADLNARFAGGGTIAAALAGDIGDKAHLRALVDLALERFGAVTTLLCAPTIRPWIGPSIDTPDAVLEEQLTYIFRSRFWLSNMVIPHMVAAGGGSLIYIGSGSVFESTTERSCATIARAAEWQMMKNYAAEFGRSNVRANTIAPGMVASSGSQALFDSPAGARRIAGLPMRRGGRVDEIASVAAFLASDASSFTTGAVIPVDGGRLLHAVDGMLTQAYGAAAGGKGA</sequence>
<dbReference type="PANTHER" id="PTHR43669">
    <property type="entry name" value="5-KETO-D-GLUCONATE 5-REDUCTASE"/>
    <property type="match status" value="1"/>
</dbReference>
<protein>
    <submittedName>
        <fullName evidence="3">SDR family oxidoreductase</fullName>
    </submittedName>
</protein>
<dbReference type="PRINTS" id="PR00081">
    <property type="entry name" value="GDHRDH"/>
</dbReference>
<evidence type="ECO:0000313" key="4">
    <source>
        <dbReference type="Proteomes" id="UP000664914"/>
    </source>
</evidence>
<proteinExistence type="inferred from homology"/>
<reference evidence="3" key="2">
    <citation type="submission" date="2021-04" db="EMBL/GenBank/DDBJ databases">
        <title>Isolation and genomic analysis of the ibuprofen-degrading bacterium Sphingomonas strain MPO218.</title>
        <authorList>
            <person name="Aulestia M."/>
            <person name="Flores A."/>
            <person name="Mangas E.L."/>
            <person name="Perez-Pulido A.J."/>
            <person name="Santero E."/>
            <person name="Camacho E.M."/>
        </authorList>
    </citation>
    <scope>NUCLEOTIDE SEQUENCE</scope>
    <source>
        <strain evidence="3">MPO218</strain>
    </source>
</reference>
<dbReference type="EMBL" id="CP059319">
    <property type="protein sequence ID" value="QTH21144.1"/>
    <property type="molecule type" value="Genomic_DNA"/>
</dbReference>
<dbReference type="PANTHER" id="PTHR43669:SF14">
    <property type="entry name" value="OXIDOREDUCTASE"/>
    <property type="match status" value="1"/>
</dbReference>
<evidence type="ECO:0000313" key="3">
    <source>
        <dbReference type="EMBL" id="QTH21144.1"/>
    </source>
</evidence>
<evidence type="ECO:0000256" key="2">
    <source>
        <dbReference type="ARBA" id="ARBA00023002"/>
    </source>
</evidence>
<dbReference type="PROSITE" id="PS51257">
    <property type="entry name" value="PROKAR_LIPOPROTEIN"/>
    <property type="match status" value="1"/>
</dbReference>
<gene>
    <name evidence="3" type="ORF">HRJ34_22960</name>
</gene>
<reference evidence="3" key="1">
    <citation type="submission" date="2020-07" db="EMBL/GenBank/DDBJ databases">
        <authorList>
            <person name="Camacho E."/>
        </authorList>
    </citation>
    <scope>NUCLEOTIDE SEQUENCE</scope>
    <source>
        <strain evidence="3">MPO218</strain>
    </source>
</reference>
<keyword evidence="2" id="KW-0560">Oxidoreductase</keyword>
<dbReference type="RefSeq" id="WP_208632508.1">
    <property type="nucleotide sequence ID" value="NZ_CP059319.1"/>
</dbReference>
<name>A0A975D1H9_9SPHN</name>
<dbReference type="SUPFAM" id="SSF51735">
    <property type="entry name" value="NAD(P)-binding Rossmann-fold domains"/>
    <property type="match status" value="1"/>
</dbReference>
<dbReference type="Proteomes" id="UP000664914">
    <property type="component" value="Chromosome"/>
</dbReference>
<dbReference type="InterPro" id="IPR002347">
    <property type="entry name" value="SDR_fam"/>
</dbReference>
<organism evidence="3 4">
    <name type="scientific">Rhizorhabdus wittichii</name>
    <dbReference type="NCBI Taxonomy" id="160791"/>
    <lineage>
        <taxon>Bacteria</taxon>
        <taxon>Pseudomonadati</taxon>
        <taxon>Pseudomonadota</taxon>
        <taxon>Alphaproteobacteria</taxon>
        <taxon>Sphingomonadales</taxon>
        <taxon>Sphingomonadaceae</taxon>
        <taxon>Rhizorhabdus</taxon>
    </lineage>
</organism>
<comment type="similarity">
    <text evidence="1">Belongs to the short-chain dehydrogenases/reductases (SDR) family.</text>
</comment>
<dbReference type="GO" id="GO:0016491">
    <property type="term" value="F:oxidoreductase activity"/>
    <property type="evidence" value="ECO:0007669"/>
    <property type="project" value="UniProtKB-KW"/>
</dbReference>